<protein>
    <submittedName>
        <fullName evidence="1">Reverse transcriptase</fullName>
    </submittedName>
</protein>
<sequence>MKLHRRHQLGQLTHKEVDDNSWRLISIIKNGLSLSHVFFADYLFLFAEADVNQARMFIVDKIRRKLDSWNAKMLPMARKVTLAHSVLMDIPNCFMQTVKILVSICAEIERIARGFRWGKDARRQGMSLVKWLDCCQTHNGGLDIQNIKEQNESFLLNLANLSSKPYLVSGRW</sequence>
<keyword evidence="2" id="KW-1185">Reference proteome</keyword>
<evidence type="ECO:0000313" key="2">
    <source>
        <dbReference type="Proteomes" id="UP000325315"/>
    </source>
</evidence>
<dbReference type="EMBL" id="SMMG02000013">
    <property type="protein sequence ID" value="KAA3453087.1"/>
    <property type="molecule type" value="Genomic_DNA"/>
</dbReference>
<name>A0A5B6U8E0_9ROSI</name>
<dbReference type="AlphaFoldDB" id="A0A5B6U8E0"/>
<gene>
    <name evidence="1" type="ORF">EPI10_009161</name>
</gene>
<dbReference type="OrthoDB" id="1740441at2759"/>
<keyword evidence="1" id="KW-0548">Nucleotidyltransferase</keyword>
<dbReference type="Proteomes" id="UP000325315">
    <property type="component" value="Unassembled WGS sequence"/>
</dbReference>
<keyword evidence="1" id="KW-0695">RNA-directed DNA polymerase</keyword>
<reference evidence="2" key="1">
    <citation type="journal article" date="2019" name="Plant Biotechnol. J.">
        <title>Genome sequencing of the Australian wild diploid species Gossypium australe highlights disease resistance and delayed gland morphogenesis.</title>
        <authorList>
            <person name="Cai Y."/>
            <person name="Cai X."/>
            <person name="Wang Q."/>
            <person name="Wang P."/>
            <person name="Zhang Y."/>
            <person name="Cai C."/>
            <person name="Xu Y."/>
            <person name="Wang K."/>
            <person name="Zhou Z."/>
            <person name="Wang C."/>
            <person name="Geng S."/>
            <person name="Li B."/>
            <person name="Dong Q."/>
            <person name="Hou Y."/>
            <person name="Wang H."/>
            <person name="Ai P."/>
            <person name="Liu Z."/>
            <person name="Yi F."/>
            <person name="Sun M."/>
            <person name="An G."/>
            <person name="Cheng J."/>
            <person name="Zhang Y."/>
            <person name="Shi Q."/>
            <person name="Xie Y."/>
            <person name="Shi X."/>
            <person name="Chang Y."/>
            <person name="Huang F."/>
            <person name="Chen Y."/>
            <person name="Hong S."/>
            <person name="Mi L."/>
            <person name="Sun Q."/>
            <person name="Zhang L."/>
            <person name="Zhou B."/>
            <person name="Peng R."/>
            <person name="Zhang X."/>
            <person name="Liu F."/>
        </authorList>
    </citation>
    <scope>NUCLEOTIDE SEQUENCE [LARGE SCALE GENOMIC DNA]</scope>
    <source>
        <strain evidence="2">cv. PA1801</strain>
    </source>
</reference>
<dbReference type="PANTHER" id="PTHR33116:SF86">
    <property type="entry name" value="REVERSE TRANSCRIPTASE DOMAIN-CONTAINING PROTEIN"/>
    <property type="match status" value="1"/>
</dbReference>
<evidence type="ECO:0000313" key="1">
    <source>
        <dbReference type="EMBL" id="KAA3453087.1"/>
    </source>
</evidence>
<keyword evidence="1" id="KW-0808">Transferase</keyword>
<accession>A0A5B6U8E0</accession>
<organism evidence="1 2">
    <name type="scientific">Gossypium australe</name>
    <dbReference type="NCBI Taxonomy" id="47621"/>
    <lineage>
        <taxon>Eukaryota</taxon>
        <taxon>Viridiplantae</taxon>
        <taxon>Streptophyta</taxon>
        <taxon>Embryophyta</taxon>
        <taxon>Tracheophyta</taxon>
        <taxon>Spermatophyta</taxon>
        <taxon>Magnoliopsida</taxon>
        <taxon>eudicotyledons</taxon>
        <taxon>Gunneridae</taxon>
        <taxon>Pentapetalae</taxon>
        <taxon>rosids</taxon>
        <taxon>malvids</taxon>
        <taxon>Malvales</taxon>
        <taxon>Malvaceae</taxon>
        <taxon>Malvoideae</taxon>
        <taxon>Gossypium</taxon>
    </lineage>
</organism>
<proteinExistence type="predicted"/>
<dbReference type="PANTHER" id="PTHR33116">
    <property type="entry name" value="REVERSE TRANSCRIPTASE ZINC-BINDING DOMAIN-CONTAINING PROTEIN-RELATED-RELATED"/>
    <property type="match status" value="1"/>
</dbReference>
<comment type="caution">
    <text evidence="1">The sequence shown here is derived from an EMBL/GenBank/DDBJ whole genome shotgun (WGS) entry which is preliminary data.</text>
</comment>
<dbReference type="GO" id="GO:0003964">
    <property type="term" value="F:RNA-directed DNA polymerase activity"/>
    <property type="evidence" value="ECO:0007669"/>
    <property type="project" value="UniProtKB-KW"/>
</dbReference>